<dbReference type="PANTHER" id="PTHR33375">
    <property type="entry name" value="CHROMOSOME-PARTITIONING PROTEIN PARB-RELATED"/>
    <property type="match status" value="1"/>
</dbReference>
<accession>A0A396RSC9</accession>
<gene>
    <name evidence="2" type="ORF">D1610_07060</name>
</gene>
<protein>
    <submittedName>
        <fullName evidence="2">Chromosome partitioning protein ParB</fullName>
    </submittedName>
</protein>
<dbReference type="EMBL" id="QWLV01000002">
    <property type="protein sequence ID" value="RHW18232.1"/>
    <property type="molecule type" value="Genomic_DNA"/>
</dbReference>
<dbReference type="AlphaFoldDB" id="A0A396RSC9"/>
<keyword evidence="3" id="KW-1185">Reference proteome</keyword>
<dbReference type="OrthoDB" id="248048at2"/>
<dbReference type="PANTHER" id="PTHR33375:SF1">
    <property type="entry name" value="CHROMOSOME-PARTITIONING PROTEIN PARB-RELATED"/>
    <property type="match status" value="1"/>
</dbReference>
<dbReference type="SMART" id="SM00470">
    <property type="entry name" value="ParB"/>
    <property type="match status" value="1"/>
</dbReference>
<dbReference type="Pfam" id="PF07506">
    <property type="entry name" value="RepB"/>
    <property type="match status" value="1"/>
</dbReference>
<dbReference type="InterPro" id="IPR011111">
    <property type="entry name" value="Plasmid_RepB"/>
</dbReference>
<dbReference type="SUPFAM" id="SSF110849">
    <property type="entry name" value="ParB/Sulfiredoxin"/>
    <property type="match status" value="1"/>
</dbReference>
<evidence type="ECO:0000313" key="2">
    <source>
        <dbReference type="EMBL" id="RHW18232.1"/>
    </source>
</evidence>
<dbReference type="SUPFAM" id="SSF109709">
    <property type="entry name" value="KorB DNA-binding domain-like"/>
    <property type="match status" value="1"/>
</dbReference>
<evidence type="ECO:0000313" key="3">
    <source>
        <dbReference type="Proteomes" id="UP000266693"/>
    </source>
</evidence>
<comment type="caution">
    <text evidence="2">The sequence shown here is derived from an EMBL/GenBank/DDBJ whole genome shotgun (WGS) entry which is preliminary data.</text>
</comment>
<dbReference type="Gene3D" id="1.10.10.2830">
    <property type="match status" value="1"/>
</dbReference>
<dbReference type="InterPro" id="IPR050336">
    <property type="entry name" value="Chromosome_partition/occlusion"/>
</dbReference>
<dbReference type="GO" id="GO:0005694">
    <property type="term" value="C:chromosome"/>
    <property type="evidence" value="ECO:0007669"/>
    <property type="project" value="TreeGrafter"/>
</dbReference>
<reference evidence="2 3" key="1">
    <citation type="submission" date="2018-08" db="EMBL/GenBank/DDBJ databases">
        <title>The multiple taxonomic identification of Sphingomonas gilva.</title>
        <authorList>
            <person name="Zhu D."/>
            <person name="Zheng S."/>
        </authorList>
    </citation>
    <scope>NUCLEOTIDE SEQUENCE [LARGE SCALE GENOMIC DNA]</scope>
    <source>
        <strain evidence="2 3">ZDH117</strain>
    </source>
</reference>
<sequence>MSNDVPEIRMIPVAEIEVLNPRSRNRKIFDELVASIAQLGLKRPITVSPKSGGAGYELVCGQGRMEAFIELGQALIPAVVIDASSDDCYVMSLVENLARRNHSPLELIREIGALRDRGYSHADIGRKVGFSAEYVWAICFLLDHGEERLLDAVERGIVPHSIAMEIARATDEEVQRALTEAYESKTLPGNQVLAIRRIVDERNLIGKSVRSIGRVGAKAGKPSATVLVRAYQKEVERQKLLIKKANLAQSRLFFVVNALKKLLDEEHFVTLLRAESMNSLPLPLAERLGIAEA</sequence>
<dbReference type="RefSeq" id="WP_118863422.1">
    <property type="nucleotide sequence ID" value="NZ_QWLV01000002.1"/>
</dbReference>
<dbReference type="InterPro" id="IPR036086">
    <property type="entry name" value="ParB/Sulfiredoxin_sf"/>
</dbReference>
<dbReference type="Proteomes" id="UP000266693">
    <property type="component" value="Unassembled WGS sequence"/>
</dbReference>
<name>A0A396RSC9_9SPHN</name>
<dbReference type="GO" id="GO:0007059">
    <property type="term" value="P:chromosome segregation"/>
    <property type="evidence" value="ECO:0007669"/>
    <property type="project" value="TreeGrafter"/>
</dbReference>
<dbReference type="Gene3D" id="3.90.1530.30">
    <property type="match status" value="1"/>
</dbReference>
<evidence type="ECO:0000259" key="1">
    <source>
        <dbReference type="SMART" id="SM00470"/>
    </source>
</evidence>
<dbReference type="Pfam" id="PF02195">
    <property type="entry name" value="ParB_N"/>
    <property type="match status" value="1"/>
</dbReference>
<dbReference type="InterPro" id="IPR003115">
    <property type="entry name" value="ParB_N"/>
</dbReference>
<feature type="domain" description="ParB-like N-terminal" evidence="1">
    <location>
        <begin position="9"/>
        <end position="97"/>
    </location>
</feature>
<organism evidence="2 3">
    <name type="scientific">Sphingomonas gilva</name>
    <dbReference type="NCBI Taxonomy" id="2305907"/>
    <lineage>
        <taxon>Bacteria</taxon>
        <taxon>Pseudomonadati</taxon>
        <taxon>Pseudomonadota</taxon>
        <taxon>Alphaproteobacteria</taxon>
        <taxon>Sphingomonadales</taxon>
        <taxon>Sphingomonadaceae</taxon>
        <taxon>Sphingomonas</taxon>
    </lineage>
</organism>
<dbReference type="CDD" id="cd16411">
    <property type="entry name" value="ParB_N_like"/>
    <property type="match status" value="1"/>
</dbReference>
<proteinExistence type="predicted"/>